<dbReference type="OrthoDB" id="2339315at2759"/>
<name>A0A9P6M399_9FUNG</name>
<evidence type="ECO:0000313" key="2">
    <source>
        <dbReference type="Proteomes" id="UP000749646"/>
    </source>
</evidence>
<reference evidence="1" key="1">
    <citation type="journal article" date="2020" name="Fungal Divers.">
        <title>Resolving the Mortierellaceae phylogeny through synthesis of multi-gene phylogenetics and phylogenomics.</title>
        <authorList>
            <person name="Vandepol N."/>
            <person name="Liber J."/>
            <person name="Desiro A."/>
            <person name="Na H."/>
            <person name="Kennedy M."/>
            <person name="Barry K."/>
            <person name="Grigoriev I.V."/>
            <person name="Miller A.N."/>
            <person name="O'Donnell K."/>
            <person name="Stajich J.E."/>
            <person name="Bonito G."/>
        </authorList>
    </citation>
    <scope>NUCLEOTIDE SEQUENCE</scope>
    <source>
        <strain evidence="1">MES-2147</strain>
    </source>
</reference>
<proteinExistence type="predicted"/>
<keyword evidence="2" id="KW-1185">Reference proteome</keyword>
<dbReference type="Gene3D" id="3.80.10.10">
    <property type="entry name" value="Ribonuclease Inhibitor"/>
    <property type="match status" value="1"/>
</dbReference>
<protein>
    <submittedName>
        <fullName evidence="1">Uncharacterized protein</fullName>
    </submittedName>
</protein>
<dbReference type="EMBL" id="JAAAHW010006247">
    <property type="protein sequence ID" value="KAF9963926.1"/>
    <property type="molecule type" value="Genomic_DNA"/>
</dbReference>
<dbReference type="Proteomes" id="UP000749646">
    <property type="component" value="Unassembled WGS sequence"/>
</dbReference>
<evidence type="ECO:0000313" key="1">
    <source>
        <dbReference type="EMBL" id="KAF9963926.1"/>
    </source>
</evidence>
<gene>
    <name evidence="1" type="ORF">BGZ65_005651</name>
</gene>
<dbReference type="InterPro" id="IPR032675">
    <property type="entry name" value="LRR_dom_sf"/>
</dbReference>
<comment type="caution">
    <text evidence="1">The sequence shown here is derived from an EMBL/GenBank/DDBJ whole genome shotgun (WGS) entry which is preliminary data.</text>
</comment>
<accession>A0A9P6M399</accession>
<sequence length="402" mass="47358">MIKRNQDLQTFSLGAQSDLMPENLELMTRAISGCRHLTTLRLEFRRRPYRGWLNNILKNLPPTLQVISLHWKRSVGSNRLHDHDLRPYRIDTKDDWPHSYPYLEEIDFVFDLTAREEEGEEDVICRFLERCPVLTTLHYPKITKTNGIRKLNPILQSKGSHPRHLDSMSESQWITTAEAMKGRVKEFFTHAEFPEPLTTFTSTLTRYWADTLESIRFLCYSHLHQYDIQMILTTCSKLKKFECMWTASPMVNPIEWLPGIKVKKPESPSLKDWVCLDLEVLHLMFADERKPNLEPEEKLEQVKRTELKIEHAYQQIGRLTKLGQLTLGWRTKLLFVNDINLDMSLKSGLGYMENLKDLRILDITRIRRPNIGLEEVQWMGRNWPSLTEIRGMKSQVDIQIQQ</sequence>
<organism evidence="1 2">
    <name type="scientific">Modicella reniformis</name>
    <dbReference type="NCBI Taxonomy" id="1440133"/>
    <lineage>
        <taxon>Eukaryota</taxon>
        <taxon>Fungi</taxon>
        <taxon>Fungi incertae sedis</taxon>
        <taxon>Mucoromycota</taxon>
        <taxon>Mortierellomycotina</taxon>
        <taxon>Mortierellomycetes</taxon>
        <taxon>Mortierellales</taxon>
        <taxon>Mortierellaceae</taxon>
        <taxon>Modicella</taxon>
    </lineage>
</organism>
<dbReference type="AlphaFoldDB" id="A0A9P6M399"/>